<organism evidence="6 7">
    <name type="scientific">Agrocybe pediades</name>
    <dbReference type="NCBI Taxonomy" id="84607"/>
    <lineage>
        <taxon>Eukaryota</taxon>
        <taxon>Fungi</taxon>
        <taxon>Dikarya</taxon>
        <taxon>Basidiomycota</taxon>
        <taxon>Agaricomycotina</taxon>
        <taxon>Agaricomycetes</taxon>
        <taxon>Agaricomycetidae</taxon>
        <taxon>Agaricales</taxon>
        <taxon>Agaricineae</taxon>
        <taxon>Strophariaceae</taxon>
        <taxon>Agrocybe</taxon>
    </lineage>
</organism>
<feature type="domain" description="SHSP" evidence="4">
    <location>
        <begin position="40"/>
        <end position="154"/>
    </location>
</feature>
<keyword evidence="1" id="KW-0346">Stress response</keyword>
<dbReference type="Proteomes" id="UP000521872">
    <property type="component" value="Unassembled WGS sequence"/>
</dbReference>
<comment type="similarity">
    <text evidence="2 3">Belongs to the small heat shock protein (HSP20) family.</text>
</comment>
<dbReference type="PROSITE" id="PS01031">
    <property type="entry name" value="SHSP"/>
    <property type="match status" value="1"/>
</dbReference>
<gene>
    <name evidence="6" type="ORF">D9613_003150</name>
</gene>
<evidence type="ECO:0000256" key="1">
    <source>
        <dbReference type="ARBA" id="ARBA00023016"/>
    </source>
</evidence>
<proteinExistence type="inferred from homology"/>
<evidence type="ECO:0000259" key="5">
    <source>
        <dbReference type="PROSITE" id="PS51203"/>
    </source>
</evidence>
<dbReference type="CDD" id="cd06464">
    <property type="entry name" value="ACD_sHsps-like"/>
    <property type="match status" value="1"/>
</dbReference>
<dbReference type="EMBL" id="JAACJL010000044">
    <property type="protein sequence ID" value="KAF4615128.1"/>
    <property type="molecule type" value="Genomic_DNA"/>
</dbReference>
<dbReference type="Pfam" id="PF00011">
    <property type="entry name" value="HSP20"/>
    <property type="match status" value="1"/>
</dbReference>
<dbReference type="InterPro" id="IPR007052">
    <property type="entry name" value="CS_dom"/>
</dbReference>
<accession>A0A8H4QQ68</accession>
<feature type="domain" description="CS" evidence="5">
    <location>
        <begin position="44"/>
        <end position="152"/>
    </location>
</feature>
<evidence type="ECO:0000256" key="3">
    <source>
        <dbReference type="RuleBase" id="RU003616"/>
    </source>
</evidence>
<dbReference type="SUPFAM" id="SSF49764">
    <property type="entry name" value="HSP20-like chaperones"/>
    <property type="match status" value="1"/>
</dbReference>
<evidence type="ECO:0000256" key="2">
    <source>
        <dbReference type="PROSITE-ProRule" id="PRU00285"/>
    </source>
</evidence>
<protein>
    <recommendedName>
        <fullName evidence="8">Small heat shock protein</fullName>
    </recommendedName>
</protein>
<name>A0A8H4QQ68_9AGAR</name>
<sequence>MSLYYYEPFYTFDRLLGDNWDSDTLDKNSKRVTEGQTSDGAIRAMKPRMDLHEDSNKNVVRATFELPGLKKEDVNIDVSNNRLTISGESKISDQHEEKGYVVKERRYGKFSRTLNLPPGVKDEQIKAELKDGLLTVTFPKAGSPEQQTKKITIN</sequence>
<dbReference type="PANTHER" id="PTHR11527">
    <property type="entry name" value="HEAT-SHOCK PROTEIN 20 FAMILY MEMBER"/>
    <property type="match status" value="1"/>
</dbReference>
<dbReference type="InterPro" id="IPR008978">
    <property type="entry name" value="HSP20-like_chaperone"/>
</dbReference>
<dbReference type="InterPro" id="IPR002068">
    <property type="entry name" value="A-crystallin/Hsp20_dom"/>
</dbReference>
<evidence type="ECO:0000313" key="7">
    <source>
        <dbReference type="Proteomes" id="UP000521872"/>
    </source>
</evidence>
<dbReference type="AlphaFoldDB" id="A0A8H4QQ68"/>
<evidence type="ECO:0000313" key="6">
    <source>
        <dbReference type="EMBL" id="KAF4615128.1"/>
    </source>
</evidence>
<dbReference type="InterPro" id="IPR031107">
    <property type="entry name" value="Small_HSP"/>
</dbReference>
<keyword evidence="7" id="KW-1185">Reference proteome</keyword>
<comment type="caution">
    <text evidence="6">The sequence shown here is derived from an EMBL/GenBank/DDBJ whole genome shotgun (WGS) entry which is preliminary data.</text>
</comment>
<dbReference type="PROSITE" id="PS51203">
    <property type="entry name" value="CS"/>
    <property type="match status" value="1"/>
</dbReference>
<evidence type="ECO:0000259" key="4">
    <source>
        <dbReference type="PROSITE" id="PS01031"/>
    </source>
</evidence>
<dbReference type="Gene3D" id="2.60.40.790">
    <property type="match status" value="1"/>
</dbReference>
<evidence type="ECO:0008006" key="8">
    <source>
        <dbReference type="Google" id="ProtNLM"/>
    </source>
</evidence>
<reference evidence="6 7" key="1">
    <citation type="submission" date="2019-12" db="EMBL/GenBank/DDBJ databases">
        <authorList>
            <person name="Floudas D."/>
            <person name="Bentzer J."/>
            <person name="Ahren D."/>
            <person name="Johansson T."/>
            <person name="Persson P."/>
            <person name="Tunlid A."/>
        </authorList>
    </citation>
    <scope>NUCLEOTIDE SEQUENCE [LARGE SCALE GENOMIC DNA]</scope>
    <source>
        <strain evidence="6 7">CBS 102.39</strain>
    </source>
</reference>